<dbReference type="Gene3D" id="3.40.190.10">
    <property type="entry name" value="Periplasmic binding protein-like II"/>
    <property type="match status" value="2"/>
</dbReference>
<dbReference type="SUPFAM" id="SSF46785">
    <property type="entry name" value="Winged helix' DNA-binding domain"/>
    <property type="match status" value="1"/>
</dbReference>
<accession>A0ABW1MJH1</accession>
<comment type="similarity">
    <text evidence="1">Belongs to the LysR transcriptional regulatory family.</text>
</comment>
<feature type="region of interest" description="Disordered" evidence="5">
    <location>
        <begin position="302"/>
        <end position="328"/>
    </location>
</feature>
<dbReference type="EMBL" id="JBHSPX010000004">
    <property type="protein sequence ID" value="MFC6063603.1"/>
    <property type="molecule type" value="Genomic_DNA"/>
</dbReference>
<dbReference type="PANTHER" id="PTHR30346">
    <property type="entry name" value="TRANSCRIPTIONAL DUAL REGULATOR HCAR-RELATED"/>
    <property type="match status" value="1"/>
</dbReference>
<dbReference type="Gene3D" id="1.10.10.10">
    <property type="entry name" value="Winged helix-like DNA-binding domain superfamily/Winged helix DNA-binding domain"/>
    <property type="match status" value="1"/>
</dbReference>
<keyword evidence="4" id="KW-0804">Transcription</keyword>
<protein>
    <submittedName>
        <fullName evidence="7">LysR family transcriptional regulator</fullName>
    </submittedName>
</protein>
<dbReference type="InterPro" id="IPR005119">
    <property type="entry name" value="LysR_subst-bd"/>
</dbReference>
<keyword evidence="3" id="KW-0238">DNA-binding</keyword>
<dbReference type="CDD" id="cd08414">
    <property type="entry name" value="PBP2_LTTR_aromatics_like"/>
    <property type="match status" value="1"/>
</dbReference>
<comment type="caution">
    <text evidence="7">The sequence shown here is derived from an EMBL/GenBank/DDBJ whole genome shotgun (WGS) entry which is preliminary data.</text>
</comment>
<evidence type="ECO:0000256" key="4">
    <source>
        <dbReference type="ARBA" id="ARBA00023163"/>
    </source>
</evidence>
<evidence type="ECO:0000313" key="7">
    <source>
        <dbReference type="EMBL" id="MFC6063603.1"/>
    </source>
</evidence>
<evidence type="ECO:0000256" key="3">
    <source>
        <dbReference type="ARBA" id="ARBA00023125"/>
    </source>
</evidence>
<organism evidence="7 8">
    <name type="scientific">Streptomyces ochraceiscleroticus</name>
    <dbReference type="NCBI Taxonomy" id="47761"/>
    <lineage>
        <taxon>Bacteria</taxon>
        <taxon>Bacillati</taxon>
        <taxon>Actinomycetota</taxon>
        <taxon>Actinomycetes</taxon>
        <taxon>Kitasatosporales</taxon>
        <taxon>Streptomycetaceae</taxon>
        <taxon>Streptomyces</taxon>
    </lineage>
</organism>
<evidence type="ECO:0000259" key="6">
    <source>
        <dbReference type="PROSITE" id="PS50931"/>
    </source>
</evidence>
<evidence type="ECO:0000256" key="5">
    <source>
        <dbReference type="SAM" id="MobiDB-lite"/>
    </source>
</evidence>
<dbReference type="PROSITE" id="PS50931">
    <property type="entry name" value="HTH_LYSR"/>
    <property type="match status" value="1"/>
</dbReference>
<dbReference type="InterPro" id="IPR036390">
    <property type="entry name" value="WH_DNA-bd_sf"/>
</dbReference>
<evidence type="ECO:0000256" key="1">
    <source>
        <dbReference type="ARBA" id="ARBA00009437"/>
    </source>
</evidence>
<keyword evidence="8" id="KW-1185">Reference proteome</keyword>
<dbReference type="InterPro" id="IPR000847">
    <property type="entry name" value="LysR_HTH_N"/>
</dbReference>
<dbReference type="InterPro" id="IPR036388">
    <property type="entry name" value="WH-like_DNA-bd_sf"/>
</dbReference>
<evidence type="ECO:0000256" key="2">
    <source>
        <dbReference type="ARBA" id="ARBA00023015"/>
    </source>
</evidence>
<feature type="domain" description="HTH lysR-type" evidence="6">
    <location>
        <begin position="1"/>
        <end position="58"/>
    </location>
</feature>
<dbReference type="Proteomes" id="UP001596139">
    <property type="component" value="Unassembled WGS sequence"/>
</dbReference>
<name>A0ABW1MJH1_9ACTN</name>
<keyword evidence="2" id="KW-0805">Transcription regulation</keyword>
<sequence length="328" mass="35055">MELRDLEYFALVAEELHYGHAAARLHVAPAAVRRRISDLERELGLVLFDRTSSHVELAPAGGELLPAARRTLASAAEIEDTARTLRAARLGELRIGCAPGAARLVDVLIGKVARARADVAVVSVPMWSLQALDALVQGELGLALVRDPLPPHGTSSLIVGRYRDDHVAVPAPGPLTKQVPVPLGAFEGMPFLINERDTAPGVHDATVRFFADHGVAPLWQHHRLREQEQLMALVAAGTASGLVHAHPADVSDPANITCPGVAVLPLSEPGPEHRFHLVWRADDDSELLRAVIDLICDHGCDLDEPEPESGPGHGAEHGQDGVTTSDGR</sequence>
<dbReference type="PANTHER" id="PTHR30346:SF0">
    <property type="entry name" value="HCA OPERON TRANSCRIPTIONAL ACTIVATOR HCAR"/>
    <property type="match status" value="1"/>
</dbReference>
<dbReference type="RefSeq" id="WP_031057944.1">
    <property type="nucleotide sequence ID" value="NZ_JBHSPX010000004.1"/>
</dbReference>
<evidence type="ECO:0000313" key="8">
    <source>
        <dbReference type="Proteomes" id="UP001596139"/>
    </source>
</evidence>
<dbReference type="SUPFAM" id="SSF53850">
    <property type="entry name" value="Periplasmic binding protein-like II"/>
    <property type="match status" value="1"/>
</dbReference>
<reference evidence="8" key="1">
    <citation type="journal article" date="2019" name="Int. J. Syst. Evol. Microbiol.">
        <title>The Global Catalogue of Microorganisms (GCM) 10K type strain sequencing project: providing services to taxonomists for standard genome sequencing and annotation.</title>
        <authorList>
            <consortium name="The Broad Institute Genomics Platform"/>
            <consortium name="The Broad Institute Genome Sequencing Center for Infectious Disease"/>
            <person name="Wu L."/>
            <person name="Ma J."/>
        </authorList>
    </citation>
    <scope>NUCLEOTIDE SEQUENCE [LARGE SCALE GENOMIC DNA]</scope>
    <source>
        <strain evidence="8">CGMCC 1.15180</strain>
    </source>
</reference>
<dbReference type="Pfam" id="PF00126">
    <property type="entry name" value="HTH_1"/>
    <property type="match status" value="1"/>
</dbReference>
<dbReference type="Pfam" id="PF03466">
    <property type="entry name" value="LysR_substrate"/>
    <property type="match status" value="1"/>
</dbReference>
<gene>
    <name evidence="7" type="ORF">ACFP4F_13680</name>
</gene>
<proteinExistence type="inferred from homology"/>